<sequence>MELLLPWTQHMEVFVFFSPPLSYSQCSNATNGELCRRTGRLGRPEVAAAPVEELAKSLHGVELFDLRGKAVPVVDLWKDRKFLSCFGRLIVFETIDAGCLQVVLCRKRADLLAAKQVPFTKT</sequence>
<reference evidence="1" key="1">
    <citation type="submission" date="2015-04" db="UniProtKB">
        <authorList>
            <consortium name="EnsemblPlants"/>
        </authorList>
    </citation>
    <scope>IDENTIFICATION</scope>
    <source>
        <strain evidence="1">SL10</strain>
    </source>
</reference>
<dbReference type="EnsemblPlants" id="ONIVA02G23280.1">
    <property type="protein sequence ID" value="ONIVA02G23280.1"/>
    <property type="gene ID" value="ONIVA02G23280"/>
</dbReference>
<name>A0A0E0G8I4_ORYNI</name>
<dbReference type="STRING" id="4536.A0A0E0G8I4"/>
<keyword evidence="2" id="KW-1185">Reference proteome</keyword>
<dbReference type="Gramene" id="ONIVA02G23280.1">
    <property type="protein sequence ID" value="ONIVA02G23280.1"/>
    <property type="gene ID" value="ONIVA02G23280"/>
</dbReference>
<accession>A0A0E0G8I4</accession>
<proteinExistence type="predicted"/>
<dbReference type="AlphaFoldDB" id="A0A0E0G8I4"/>
<dbReference type="HOGENOM" id="CLU_141899_0_0_1"/>
<organism evidence="1">
    <name type="scientific">Oryza nivara</name>
    <name type="common">Indian wild rice</name>
    <name type="synonym">Oryza sativa f. spontanea</name>
    <dbReference type="NCBI Taxonomy" id="4536"/>
    <lineage>
        <taxon>Eukaryota</taxon>
        <taxon>Viridiplantae</taxon>
        <taxon>Streptophyta</taxon>
        <taxon>Embryophyta</taxon>
        <taxon>Tracheophyta</taxon>
        <taxon>Spermatophyta</taxon>
        <taxon>Magnoliopsida</taxon>
        <taxon>Liliopsida</taxon>
        <taxon>Poales</taxon>
        <taxon>Poaceae</taxon>
        <taxon>BOP clade</taxon>
        <taxon>Oryzoideae</taxon>
        <taxon>Oryzeae</taxon>
        <taxon>Oryzinae</taxon>
        <taxon>Oryza</taxon>
    </lineage>
</organism>
<dbReference type="Proteomes" id="UP000006591">
    <property type="component" value="Chromosome 2"/>
</dbReference>
<protein>
    <submittedName>
        <fullName evidence="1">Uncharacterized protein</fullName>
    </submittedName>
</protein>
<dbReference type="OMA" id="MELLLPW"/>
<evidence type="ECO:0000313" key="2">
    <source>
        <dbReference type="Proteomes" id="UP000006591"/>
    </source>
</evidence>
<reference evidence="1" key="2">
    <citation type="submission" date="2018-04" db="EMBL/GenBank/DDBJ databases">
        <title>OnivRS2 (Oryza nivara Reference Sequence Version 2).</title>
        <authorList>
            <person name="Zhang J."/>
            <person name="Kudrna D."/>
            <person name="Lee S."/>
            <person name="Talag J."/>
            <person name="Rajasekar S."/>
            <person name="Welchert J."/>
            <person name="Hsing Y.-I."/>
            <person name="Wing R.A."/>
        </authorList>
    </citation>
    <scope>NUCLEOTIDE SEQUENCE [LARGE SCALE GENOMIC DNA]</scope>
    <source>
        <strain evidence="1">SL10</strain>
    </source>
</reference>
<evidence type="ECO:0000313" key="1">
    <source>
        <dbReference type="EnsemblPlants" id="ONIVA02G23280.1"/>
    </source>
</evidence>